<dbReference type="Proteomes" id="UP001595803">
    <property type="component" value="Unassembled WGS sequence"/>
</dbReference>
<evidence type="ECO:0000256" key="4">
    <source>
        <dbReference type="ARBA" id="ARBA00022691"/>
    </source>
</evidence>
<dbReference type="EMBL" id="JBHRZG010000016">
    <property type="protein sequence ID" value="MFC3833954.1"/>
    <property type="molecule type" value="Genomic_DNA"/>
</dbReference>
<accession>A0ABV7ZAA2</accession>
<sequence>MTTGLTRNVRVEGLGITSDFLLTLADRAKARPLLDPESYGLAPKEPVEEAISRSWDRLRKAYNRWTEAKVKPGADAGRYWIGPLLQELEHTDLQTRPDIVIDGKTYPLSFLGTVPIQVSPGEELDRIGQRGQLRASPHGLVQEFLNRTPAYLWGIVTNGEKLRLLRDNVQVTRPAYVQFDLEEIFDQGDSAAFRLLWLLAHRSRFEGAQEAVIEQWNKQADEQGTRANDALRDGVAQAIEVLGAGFVKRNKALRDQLSGGQLSAIDLYRLALKVVYQLVFTFVIEDRDLLHGPDADDTARERYTHYSTRRLRAVAAEMEGSAQHGDAWEGLKVLLCGMYAGLPFVGVPAFGGHLFEAHALLSQDVTLANSDLYRAIRALSLIQQGGATKTVNYAGLDAEELGSIYESLLELHPEIDTRTGTFRLTTAAGNERKTTGSYYTPSGLIELLLESALDPVIEQALAKPDPVAALKALKVIDPACGSGHFILAAARRIGLALARVTQDVTHPSPAQLRDATRTVIAHCIYGVDINPMAIELARVALWLESAVPGKPLAFLDHRLRVGNSLLGTTPDMMRVTEVLKDTRKTRTQDKTTEVRVLGLPDEAFTAIEGDDKPTVTELKKRNKAERQQQALLATGQQLLFNPVDDLAPLTRMVRALDSIEPDDFQSAQAQEAAFYAIQQNDHLRHRKLLADAWCAAFVAPKTPNTPAITTLILNALDSHPDTEGLKAVRDLVTDSARQYSFLHPHIAFPDVFDQGGFDCVLGNPPWERIKLQEKEWFAQRVPEIAAAANAAARTRKIAALKTEQPVIHAAFLNALRQAEGESHFIRTSMRYPLTGRGDVNTYAIFSELGRRVLHSDGHMGIIVPSGIATDDTYKSFFQQITDSGQLKEIHFFNNKAYFKQVGLNQKLFVTLALSGRGEPTIPLVMSCDVSTAEEARSAERRFSLTPEDLVLLNPNTRTAPIFRSARDAEITKGIYRRVPVLINEASGENPWGVKFMAMFHMSNDSGLFRTATELTQDGWALLGNRFERGGEQMLPLYEAKLMHQFDHRYATYTPDGETRDLTSGEKASSDCVPLPRYWVKGGEVEDRLRSRRSISADPWLIGFRNITNVTNERTIIMTPLPNSAVGHSMPLIFPDNPLSAVFTSIFACFALDYVARQKVAGTNMTFGYVQQFPVLPPSTFTPQLLAFITPRILELTYTANDLASFATALGYTGQPFVWDDERRFWLRAELDALFFHLYEIGRDDVDYIMETFPIVKRKDEAKYGSYRTKEAILSVYDEIVRVGVAAYQCRLPIPPADPRVAHGYTDDVSPTVILIADAEALPAFRDAIPQAIMTEGHDWLRDPIQQERVLRVAGFHPVRTVEDALQRIRDLDPRR</sequence>
<evidence type="ECO:0000256" key="3">
    <source>
        <dbReference type="ARBA" id="ARBA00022679"/>
    </source>
</evidence>
<dbReference type="InterPro" id="IPR050953">
    <property type="entry name" value="N4_N6_ade-DNA_methylase"/>
</dbReference>
<feature type="domain" description="Type II methyltransferase M.TaqI-like" evidence="6">
    <location>
        <begin position="522"/>
        <end position="775"/>
    </location>
</feature>
<dbReference type="PANTHER" id="PTHR33841:SF1">
    <property type="entry name" value="DNA METHYLTRANSFERASE A"/>
    <property type="match status" value="1"/>
</dbReference>
<evidence type="ECO:0000313" key="8">
    <source>
        <dbReference type="Proteomes" id="UP001595803"/>
    </source>
</evidence>
<dbReference type="GO" id="GO:0032259">
    <property type="term" value="P:methylation"/>
    <property type="evidence" value="ECO:0007669"/>
    <property type="project" value="UniProtKB-KW"/>
</dbReference>
<organism evidence="7 8">
    <name type="scientific">Deinococcus rufus</name>
    <dbReference type="NCBI Taxonomy" id="2136097"/>
    <lineage>
        <taxon>Bacteria</taxon>
        <taxon>Thermotogati</taxon>
        <taxon>Deinococcota</taxon>
        <taxon>Deinococci</taxon>
        <taxon>Deinococcales</taxon>
        <taxon>Deinococcaceae</taxon>
        <taxon>Deinococcus</taxon>
    </lineage>
</organism>
<comment type="caution">
    <text evidence="7">The sequence shown here is derived from an EMBL/GenBank/DDBJ whole genome shotgun (WGS) entry which is preliminary data.</text>
</comment>
<evidence type="ECO:0000259" key="6">
    <source>
        <dbReference type="Pfam" id="PF07669"/>
    </source>
</evidence>
<dbReference type="Gene3D" id="3.40.50.150">
    <property type="entry name" value="Vaccinia Virus protein VP39"/>
    <property type="match status" value="2"/>
</dbReference>
<evidence type="ECO:0000256" key="2">
    <source>
        <dbReference type="ARBA" id="ARBA00022603"/>
    </source>
</evidence>
<dbReference type="InterPro" id="IPR029063">
    <property type="entry name" value="SAM-dependent_MTases_sf"/>
</dbReference>
<evidence type="ECO:0000313" key="7">
    <source>
        <dbReference type="EMBL" id="MFC3833954.1"/>
    </source>
</evidence>
<dbReference type="PANTHER" id="PTHR33841">
    <property type="entry name" value="DNA METHYLTRANSFERASE YEEA-RELATED"/>
    <property type="match status" value="1"/>
</dbReference>
<dbReference type="GO" id="GO:0008168">
    <property type="term" value="F:methyltransferase activity"/>
    <property type="evidence" value="ECO:0007669"/>
    <property type="project" value="UniProtKB-KW"/>
</dbReference>
<dbReference type="PRINTS" id="PR00507">
    <property type="entry name" value="N12N6MTFRASE"/>
</dbReference>
<dbReference type="Pfam" id="PF07669">
    <property type="entry name" value="Eco57I"/>
    <property type="match status" value="1"/>
</dbReference>
<dbReference type="EC" id="2.1.1.72" evidence="1"/>
<reference evidence="8" key="1">
    <citation type="journal article" date="2019" name="Int. J. Syst. Evol. Microbiol.">
        <title>The Global Catalogue of Microorganisms (GCM) 10K type strain sequencing project: providing services to taxonomists for standard genome sequencing and annotation.</title>
        <authorList>
            <consortium name="The Broad Institute Genomics Platform"/>
            <consortium name="The Broad Institute Genome Sequencing Center for Infectious Disease"/>
            <person name="Wu L."/>
            <person name="Ma J."/>
        </authorList>
    </citation>
    <scope>NUCLEOTIDE SEQUENCE [LARGE SCALE GENOMIC DNA]</scope>
    <source>
        <strain evidence="8">CCTCC AB 2017081</strain>
    </source>
</reference>
<dbReference type="SUPFAM" id="SSF53335">
    <property type="entry name" value="S-adenosyl-L-methionine-dependent methyltransferases"/>
    <property type="match status" value="1"/>
</dbReference>
<name>A0ABV7ZAA2_9DEIO</name>
<proteinExistence type="predicted"/>
<dbReference type="InterPro" id="IPR011639">
    <property type="entry name" value="MethylTrfase_TaqI-like_dom"/>
</dbReference>
<comment type="catalytic activity">
    <reaction evidence="5">
        <text>a 2'-deoxyadenosine in DNA + S-adenosyl-L-methionine = an N(6)-methyl-2'-deoxyadenosine in DNA + S-adenosyl-L-homocysteine + H(+)</text>
        <dbReference type="Rhea" id="RHEA:15197"/>
        <dbReference type="Rhea" id="RHEA-COMP:12418"/>
        <dbReference type="Rhea" id="RHEA-COMP:12419"/>
        <dbReference type="ChEBI" id="CHEBI:15378"/>
        <dbReference type="ChEBI" id="CHEBI:57856"/>
        <dbReference type="ChEBI" id="CHEBI:59789"/>
        <dbReference type="ChEBI" id="CHEBI:90615"/>
        <dbReference type="ChEBI" id="CHEBI:90616"/>
        <dbReference type="EC" id="2.1.1.72"/>
    </reaction>
</comment>
<keyword evidence="4" id="KW-0949">S-adenosyl-L-methionine</keyword>
<evidence type="ECO:0000256" key="1">
    <source>
        <dbReference type="ARBA" id="ARBA00011900"/>
    </source>
</evidence>
<keyword evidence="2 7" id="KW-0489">Methyltransferase</keyword>
<dbReference type="RefSeq" id="WP_322472984.1">
    <property type="nucleotide sequence ID" value="NZ_JBHRZG010000016.1"/>
</dbReference>
<keyword evidence="3" id="KW-0808">Transferase</keyword>
<protein>
    <recommendedName>
        <fullName evidence="1">site-specific DNA-methyltransferase (adenine-specific)</fullName>
        <ecNumber evidence="1">2.1.1.72</ecNumber>
    </recommendedName>
</protein>
<gene>
    <name evidence="7" type="ORF">ACFOSB_13890</name>
</gene>
<evidence type="ECO:0000256" key="5">
    <source>
        <dbReference type="ARBA" id="ARBA00047942"/>
    </source>
</evidence>
<keyword evidence="8" id="KW-1185">Reference proteome</keyword>